<dbReference type="Pfam" id="PF12874">
    <property type="entry name" value="zf-met"/>
    <property type="match status" value="1"/>
</dbReference>
<keyword evidence="3" id="KW-1185">Reference proteome</keyword>
<dbReference type="SMART" id="SM00355">
    <property type="entry name" value="ZnF_C2H2"/>
    <property type="match status" value="2"/>
</dbReference>
<dbReference type="CDD" id="cd10910">
    <property type="entry name" value="PIN_limkain_b1_N_like"/>
    <property type="match status" value="3"/>
</dbReference>
<organism evidence="2 3">
    <name type="scientific">Brassica napus</name>
    <name type="common">Rape</name>
    <dbReference type="NCBI Taxonomy" id="3708"/>
    <lineage>
        <taxon>Eukaryota</taxon>
        <taxon>Viridiplantae</taxon>
        <taxon>Streptophyta</taxon>
        <taxon>Embryophyta</taxon>
        <taxon>Tracheophyta</taxon>
        <taxon>Spermatophyta</taxon>
        <taxon>Magnoliopsida</taxon>
        <taxon>eudicotyledons</taxon>
        <taxon>Gunneridae</taxon>
        <taxon>Pentapetalae</taxon>
        <taxon>rosids</taxon>
        <taxon>malvids</taxon>
        <taxon>Brassicales</taxon>
        <taxon>Brassicaceae</taxon>
        <taxon>Brassiceae</taxon>
        <taxon>Brassica</taxon>
    </lineage>
</organism>
<reference evidence="2 3" key="1">
    <citation type="submission" date="2021-05" db="EMBL/GenBank/DDBJ databases">
        <title>Genome Assembly of Synthetic Allotetraploid Brassica napus Reveals Homoeologous Exchanges between Subgenomes.</title>
        <authorList>
            <person name="Davis J.T."/>
        </authorList>
    </citation>
    <scope>NUCLEOTIDE SEQUENCE [LARGE SCALE GENOMIC DNA]</scope>
    <source>
        <strain evidence="3">cv. Da-Ae</strain>
        <tissue evidence="2">Seedling</tissue>
    </source>
</reference>
<dbReference type="PROSITE" id="PS00028">
    <property type="entry name" value="ZINC_FINGER_C2H2_1"/>
    <property type="match status" value="2"/>
</dbReference>
<accession>A0ABQ7X608</accession>
<dbReference type="Pfam" id="PF01936">
    <property type="entry name" value="NYN"/>
    <property type="match status" value="3"/>
</dbReference>
<dbReference type="InterPro" id="IPR013087">
    <property type="entry name" value="Znf_C2H2_type"/>
</dbReference>
<gene>
    <name evidence="2" type="ORF">HID58_094778</name>
</gene>
<name>A0ABQ7X608_BRANA</name>
<comment type="caution">
    <text evidence="2">The sequence shown here is derived from an EMBL/GenBank/DDBJ whole genome shotgun (WGS) entry which is preliminary data.</text>
</comment>
<evidence type="ECO:0000313" key="2">
    <source>
        <dbReference type="EMBL" id="KAH0851389.1"/>
    </source>
</evidence>
<dbReference type="InterPro" id="IPR024768">
    <property type="entry name" value="Marf1"/>
</dbReference>
<proteinExistence type="predicted"/>
<feature type="domain" description="C2H2-type" evidence="1">
    <location>
        <begin position="177"/>
        <end position="199"/>
    </location>
</feature>
<dbReference type="PANTHER" id="PTHR14379:SF56">
    <property type="entry name" value="RNASE H TYPE-1 DOMAIN-CONTAINING PROTEIN"/>
    <property type="match status" value="1"/>
</dbReference>
<dbReference type="Proteomes" id="UP000824890">
    <property type="component" value="Unassembled WGS sequence"/>
</dbReference>
<evidence type="ECO:0000313" key="3">
    <source>
        <dbReference type="Proteomes" id="UP000824890"/>
    </source>
</evidence>
<feature type="domain" description="C2H2-type" evidence="1">
    <location>
        <begin position="589"/>
        <end position="611"/>
    </location>
</feature>
<evidence type="ECO:0000259" key="1">
    <source>
        <dbReference type="PROSITE" id="PS00028"/>
    </source>
</evidence>
<dbReference type="EMBL" id="JAGKQM010001773">
    <property type="protein sequence ID" value="KAH0851389.1"/>
    <property type="molecule type" value="Genomic_DNA"/>
</dbReference>
<dbReference type="InterPro" id="IPR021139">
    <property type="entry name" value="NYN"/>
</dbReference>
<protein>
    <recommendedName>
        <fullName evidence="1">C2H2-type domain-containing protein</fullName>
    </recommendedName>
</protein>
<sequence>MSGNDDAKTAKIEVWWDMRDCPIPEGYDARRVRPSIERAFKKLGYTGRVSITAYGDQNQTPCHVLRGLSSTGVAVVQTISDSTRSVMYRDMVEWRGHNPPPATIVIISDQVEGEFSWDLARLQQRTRYHLFLAYSIKRCKDLFLLYKANWRWEKLLEEEEEGGTPAGGLSSAAVFYCKSCNFNCQSLKTFRKHLSSYKHGLEEAINSPDSRLSCVTKTWAKNYPATPEHATAKIHVLWDMNDCPIPEGYDACRVRPSIESAFKELGYTGPISITAFADQKQIPDHHLLALSSTGVVLLIPSFPVRDLHSRMITEFEEWTKDNPAPASIMIISDELALRKSHSSLICRKLQESNYNCFLAYSVRPFEMPVLLTSAEWLWKSLLSGACFLFVLSCVTKTWARNYPATPEHATAEIHVWWDMKDCPIPEGYDARRVLPSIESAFKEIGYSGPVSITAFADQKETPDHHLLALSSTGVDFAHTLPWVLHSRMITDCEEWIEDNPAPATVMIISDELASPKSHSSLLCRKLQESNYNCFLAYSVRPFEKPVLVTSAEWLWDSLLAVSETKRQTLQKGCESESESDVEFTGMFYCDLCDSDCESLDDFKKHLSSKEHTHEDNIMNTHFQSFSHRHRQFKISNYYEEARYPPKTKRMRKAPRKGFLPRSLRFTRR</sequence>
<dbReference type="PANTHER" id="PTHR14379">
    <property type="entry name" value="LIMKAIN B LKAP"/>
    <property type="match status" value="1"/>
</dbReference>